<evidence type="ECO:0000259" key="1">
    <source>
        <dbReference type="Pfam" id="PF00535"/>
    </source>
</evidence>
<dbReference type="EC" id="2.4.-.-" evidence="3"/>
<gene>
    <name evidence="2" type="ORF">SAMN05661012_06629</name>
    <name evidence="3" type="ORF">SR876_25270</name>
</gene>
<dbReference type="RefSeq" id="WP_072366623.1">
    <property type="nucleotide sequence ID" value="NZ_CP139972.1"/>
</dbReference>
<protein>
    <submittedName>
        <fullName evidence="2">Glycosyl transferase family 2</fullName>
    </submittedName>
    <submittedName>
        <fullName evidence="3">Glycosyltransferase</fullName>
        <ecNumber evidence="3">2.4.-.-</ecNumber>
    </submittedName>
</protein>
<evidence type="ECO:0000313" key="3">
    <source>
        <dbReference type="EMBL" id="WQG88243.1"/>
    </source>
</evidence>
<dbReference type="PANTHER" id="PTHR10859:SF91">
    <property type="entry name" value="DOLICHYL-PHOSPHATE BETA-GLUCOSYLTRANSFERASE"/>
    <property type="match status" value="1"/>
</dbReference>
<keyword evidence="3" id="KW-0328">Glycosyltransferase</keyword>
<keyword evidence="5" id="KW-1185">Reference proteome</keyword>
<evidence type="ECO:0000313" key="4">
    <source>
        <dbReference type="Proteomes" id="UP000183788"/>
    </source>
</evidence>
<dbReference type="InterPro" id="IPR029044">
    <property type="entry name" value="Nucleotide-diphossugar_trans"/>
</dbReference>
<dbReference type="GO" id="GO:0016757">
    <property type="term" value="F:glycosyltransferase activity"/>
    <property type="evidence" value="ECO:0007669"/>
    <property type="project" value="UniProtKB-KW"/>
</dbReference>
<feature type="domain" description="Glycosyltransferase 2-like" evidence="1">
    <location>
        <begin position="5"/>
        <end position="170"/>
    </location>
</feature>
<dbReference type="GO" id="GO:0006487">
    <property type="term" value="P:protein N-linked glycosylation"/>
    <property type="evidence" value="ECO:0007669"/>
    <property type="project" value="TreeGrafter"/>
</dbReference>
<keyword evidence="2" id="KW-0808">Transferase</keyword>
<dbReference type="Gene3D" id="3.90.550.10">
    <property type="entry name" value="Spore Coat Polysaccharide Biosynthesis Protein SpsA, Chain A"/>
    <property type="match status" value="1"/>
</dbReference>
<dbReference type="PANTHER" id="PTHR10859">
    <property type="entry name" value="GLYCOSYL TRANSFERASE"/>
    <property type="match status" value="1"/>
</dbReference>
<sequence>MRLFTIIIPCYNEGQRLSICEYQNFLSSNKDCIIFVNDGSTDNTLLVLTNFLNKFPQQVLILNLPNNVGKAEAIRLGVLLALKETSNNLIGFMDADLATPFSEVEIIKYVFSQHNYKMIFGSRILRIGAHIHRFNTRHYLGRVMATLVSIYLDQPIYDSQCGAKFFEPEIANKIFIVPFVSRWLFDVEIFKRFLLLGYSLEDTCYELPLHTWIEKGGSKISIWDFIKLPIEFVNIFLHYPNKDNCLDYRVLYQD</sequence>
<dbReference type="STRING" id="1004.SAMN05661012_06629"/>
<organism evidence="2 4">
    <name type="scientific">Chitinophaga sancti</name>
    <dbReference type="NCBI Taxonomy" id="1004"/>
    <lineage>
        <taxon>Bacteria</taxon>
        <taxon>Pseudomonadati</taxon>
        <taxon>Bacteroidota</taxon>
        <taxon>Chitinophagia</taxon>
        <taxon>Chitinophagales</taxon>
        <taxon>Chitinophagaceae</taxon>
        <taxon>Chitinophaga</taxon>
    </lineage>
</organism>
<accession>A0A1K1T1Y6</accession>
<dbReference type="AlphaFoldDB" id="A0A1K1T1Y6"/>
<name>A0A1K1T1Y6_9BACT</name>
<dbReference type="Proteomes" id="UP000183788">
    <property type="component" value="Unassembled WGS sequence"/>
</dbReference>
<reference evidence="3 5" key="2">
    <citation type="submission" date="2023-11" db="EMBL/GenBank/DDBJ databases">
        <title>MicrobeMod: A computational toolkit for identifying prokaryotic methylation and restriction-modification with nanopore sequencing.</title>
        <authorList>
            <person name="Crits-Christoph A."/>
            <person name="Kang S.C."/>
            <person name="Lee H."/>
            <person name="Ostrov N."/>
        </authorList>
    </citation>
    <scope>NUCLEOTIDE SEQUENCE [LARGE SCALE GENOMIC DNA]</scope>
    <source>
        <strain evidence="3 5">ATCC 23090</strain>
    </source>
</reference>
<dbReference type="EMBL" id="CP140154">
    <property type="protein sequence ID" value="WQG88243.1"/>
    <property type="molecule type" value="Genomic_DNA"/>
</dbReference>
<dbReference type="InterPro" id="IPR001173">
    <property type="entry name" value="Glyco_trans_2-like"/>
</dbReference>
<dbReference type="Pfam" id="PF00535">
    <property type="entry name" value="Glycos_transf_2"/>
    <property type="match status" value="1"/>
</dbReference>
<evidence type="ECO:0000313" key="2">
    <source>
        <dbReference type="EMBL" id="SFW90534.1"/>
    </source>
</evidence>
<dbReference type="EMBL" id="FPIZ01000050">
    <property type="protein sequence ID" value="SFW90534.1"/>
    <property type="molecule type" value="Genomic_DNA"/>
</dbReference>
<evidence type="ECO:0000313" key="5">
    <source>
        <dbReference type="Proteomes" id="UP001326715"/>
    </source>
</evidence>
<dbReference type="SUPFAM" id="SSF53448">
    <property type="entry name" value="Nucleotide-diphospho-sugar transferases"/>
    <property type="match status" value="1"/>
</dbReference>
<dbReference type="Proteomes" id="UP001326715">
    <property type="component" value="Chromosome"/>
</dbReference>
<proteinExistence type="predicted"/>
<dbReference type="OrthoDB" id="952827at2"/>
<reference evidence="2 4" key="1">
    <citation type="submission" date="2016-11" db="EMBL/GenBank/DDBJ databases">
        <authorList>
            <person name="Jaros S."/>
            <person name="Januszkiewicz K."/>
            <person name="Wedrychowicz H."/>
        </authorList>
    </citation>
    <scope>NUCLEOTIDE SEQUENCE [LARGE SCALE GENOMIC DNA]</scope>
    <source>
        <strain evidence="2 4">DSM 784</strain>
    </source>
</reference>